<dbReference type="Gene3D" id="3.30.420.40">
    <property type="match status" value="2"/>
</dbReference>
<reference evidence="1 2" key="1">
    <citation type="journal article" date="2013" name="Nat. Commun.">
        <title>The evolution and pathogenic mechanisms of the rice sheath blight pathogen.</title>
        <authorList>
            <person name="Zheng A."/>
            <person name="Lin R."/>
            <person name="Xu L."/>
            <person name="Qin P."/>
            <person name="Tang C."/>
            <person name="Ai P."/>
            <person name="Zhang D."/>
            <person name="Liu Y."/>
            <person name="Sun Z."/>
            <person name="Feng H."/>
            <person name="Wang Y."/>
            <person name="Chen Y."/>
            <person name="Liang X."/>
            <person name="Fu R."/>
            <person name="Li Q."/>
            <person name="Zhang J."/>
            <person name="Yu X."/>
            <person name="Xie Z."/>
            <person name="Ding L."/>
            <person name="Guan P."/>
            <person name="Tang J."/>
            <person name="Liang Y."/>
            <person name="Wang S."/>
            <person name="Deng Q."/>
            <person name="Li S."/>
            <person name="Zhu J."/>
            <person name="Wang L."/>
            <person name="Liu H."/>
            <person name="Li P."/>
        </authorList>
    </citation>
    <scope>NUCLEOTIDE SEQUENCE [LARGE SCALE GENOMIC DNA]</scope>
    <source>
        <strain evidence="2">AG-1 IA</strain>
    </source>
</reference>
<dbReference type="OrthoDB" id="2963168at2759"/>
<dbReference type="Proteomes" id="UP000011668">
    <property type="component" value="Unassembled WGS sequence"/>
</dbReference>
<evidence type="ECO:0000313" key="2">
    <source>
        <dbReference type="Proteomes" id="UP000011668"/>
    </source>
</evidence>
<proteinExistence type="predicted"/>
<dbReference type="STRING" id="983506.L8WH53"/>
<organism evidence="1 2">
    <name type="scientific">Thanatephorus cucumeris (strain AG1-IA)</name>
    <name type="common">Rice sheath blight fungus</name>
    <name type="synonym">Rhizoctonia solani</name>
    <dbReference type="NCBI Taxonomy" id="983506"/>
    <lineage>
        <taxon>Eukaryota</taxon>
        <taxon>Fungi</taxon>
        <taxon>Dikarya</taxon>
        <taxon>Basidiomycota</taxon>
        <taxon>Agaricomycotina</taxon>
        <taxon>Agaricomycetes</taxon>
        <taxon>Cantharellales</taxon>
        <taxon>Ceratobasidiaceae</taxon>
        <taxon>Rhizoctonia</taxon>
        <taxon>Rhizoctonia solani AG-1</taxon>
    </lineage>
</organism>
<accession>L8WH53</accession>
<name>L8WH53_THACA</name>
<evidence type="ECO:0000313" key="1">
    <source>
        <dbReference type="EMBL" id="ELU36108.1"/>
    </source>
</evidence>
<dbReference type="HOGENOM" id="CLU_1166524_0_0_1"/>
<dbReference type="PANTHER" id="PTHR14187:SF5">
    <property type="entry name" value="HEAT SHOCK 70 KDA PROTEIN 12A"/>
    <property type="match status" value="1"/>
</dbReference>
<dbReference type="PANTHER" id="PTHR14187">
    <property type="entry name" value="ALPHA KINASE/ELONGATION FACTOR 2 KINASE"/>
    <property type="match status" value="1"/>
</dbReference>
<gene>
    <name evidence="1" type="ORF">AG1IA_09861</name>
</gene>
<dbReference type="CDD" id="cd10170">
    <property type="entry name" value="ASKHA_NBD_HSP70"/>
    <property type="match status" value="1"/>
</dbReference>
<keyword evidence="2" id="KW-1185">Reference proteome</keyword>
<dbReference type="SUPFAM" id="SSF53067">
    <property type="entry name" value="Actin-like ATPase domain"/>
    <property type="match status" value="1"/>
</dbReference>
<dbReference type="AlphaFoldDB" id="L8WH53"/>
<dbReference type="EMBL" id="AFRT01004284">
    <property type="protein sequence ID" value="ELU36108.1"/>
    <property type="molecule type" value="Genomic_DNA"/>
</dbReference>
<comment type="caution">
    <text evidence="1">The sequence shown here is derived from an EMBL/GenBank/DDBJ whole genome shotgun (WGS) entry which is preliminary data.</text>
</comment>
<sequence length="238" mass="26685">MYLRLHCIPTINAYAPTSPARNLLTQSSTFYLAYGTMLIRPRPDFGHLNLGWLLMSWRIDSADVWLTVPAAWDAKGCDMMREAAIAAGLVQNASATKGTDKNWRERLRIITEPEAAAVHCAYLTNLHQLRPSQNFMICDAGGGTVDLAIYKILGSLEKLEIGEVCARSGKNCGTLSIRGQKQQVEQMLTHDRRFRDLVARMLERHPAHTDSASLAYFQHAFSETDKLTFRGEEDDRAS</sequence>
<dbReference type="InterPro" id="IPR043129">
    <property type="entry name" value="ATPase_NBD"/>
</dbReference>
<protein>
    <submittedName>
        <fullName evidence="1">Hsp70-like protein</fullName>
    </submittedName>
</protein>